<dbReference type="PANTHER" id="PTHR34598:SF3">
    <property type="entry name" value="OXIDOREDUCTASE AN1597"/>
    <property type="match status" value="1"/>
</dbReference>
<proteinExistence type="inferred from homology"/>
<protein>
    <submittedName>
        <fullName evidence="2">Uncharacterized protein</fullName>
    </submittedName>
</protein>
<accession>A0A427YWY6</accession>
<dbReference type="PANTHER" id="PTHR34598">
    <property type="entry name" value="BLL6449 PROTEIN"/>
    <property type="match status" value="1"/>
</dbReference>
<keyword evidence="3" id="KW-1185">Reference proteome</keyword>
<gene>
    <name evidence="2" type="ORF">EHS25_000573</name>
</gene>
<dbReference type="AlphaFoldDB" id="A0A427YWY6"/>
<dbReference type="EMBL" id="RSCD01000001">
    <property type="protein sequence ID" value="RSH95481.1"/>
    <property type="molecule type" value="Genomic_DNA"/>
</dbReference>
<dbReference type="NCBIfam" id="NF041278">
    <property type="entry name" value="CmcJ_NvfI_EfuI"/>
    <property type="match status" value="1"/>
</dbReference>
<dbReference type="InterPro" id="IPR044053">
    <property type="entry name" value="AsaB-like"/>
</dbReference>
<sequence>MPAISNPDQLTAVIGFTLPQSALDHDASIYLRVLKAQLGASRVIPWNSVVRQNKDDVKLKDVPRQQGPEQGFIPTTRIQPIAGVAHVDQDEVWGHELCGKAAGKSAGSFKRVQIVNIWRPLQGPVTNAPLAMADYRHLPPSSLAKHGHLFGVGFDIHHDASQHWAYIRHQMPDEIIFLRCYDSDQGKHGEALYCGHVAVQVDGDAEGIDPGLIRPRESIEVRLVAIWE</sequence>
<comment type="similarity">
    <text evidence="1">Belongs to the asaB hydroxylase/desaturase family.</text>
</comment>
<evidence type="ECO:0000313" key="3">
    <source>
        <dbReference type="Proteomes" id="UP000279259"/>
    </source>
</evidence>
<reference evidence="2 3" key="1">
    <citation type="submission" date="2018-11" db="EMBL/GenBank/DDBJ databases">
        <title>Genome sequence of Saitozyma podzolica DSM 27192.</title>
        <authorList>
            <person name="Aliyu H."/>
            <person name="Gorte O."/>
            <person name="Ochsenreither K."/>
        </authorList>
    </citation>
    <scope>NUCLEOTIDE SEQUENCE [LARGE SCALE GENOMIC DNA]</scope>
    <source>
        <strain evidence="2 3">DSM 27192</strain>
    </source>
</reference>
<name>A0A427YWY6_9TREE</name>
<dbReference type="OrthoDB" id="412788at2759"/>
<comment type="caution">
    <text evidence="2">The sequence shown here is derived from an EMBL/GenBank/DDBJ whole genome shotgun (WGS) entry which is preliminary data.</text>
</comment>
<organism evidence="2 3">
    <name type="scientific">Saitozyma podzolica</name>
    <dbReference type="NCBI Taxonomy" id="1890683"/>
    <lineage>
        <taxon>Eukaryota</taxon>
        <taxon>Fungi</taxon>
        <taxon>Dikarya</taxon>
        <taxon>Basidiomycota</taxon>
        <taxon>Agaricomycotina</taxon>
        <taxon>Tremellomycetes</taxon>
        <taxon>Tremellales</taxon>
        <taxon>Trimorphomycetaceae</taxon>
        <taxon>Saitozyma</taxon>
    </lineage>
</organism>
<evidence type="ECO:0000313" key="2">
    <source>
        <dbReference type="EMBL" id="RSH95481.1"/>
    </source>
</evidence>
<dbReference type="Proteomes" id="UP000279259">
    <property type="component" value="Unassembled WGS sequence"/>
</dbReference>
<evidence type="ECO:0000256" key="1">
    <source>
        <dbReference type="ARBA" id="ARBA00023604"/>
    </source>
</evidence>
<dbReference type="GO" id="GO:0016491">
    <property type="term" value="F:oxidoreductase activity"/>
    <property type="evidence" value="ECO:0007669"/>
    <property type="project" value="InterPro"/>
</dbReference>
<dbReference type="STRING" id="1890683.A0A427YWY6"/>